<evidence type="ECO:0000256" key="2">
    <source>
        <dbReference type="ARBA" id="ARBA00004947"/>
    </source>
</evidence>
<evidence type="ECO:0000256" key="3">
    <source>
        <dbReference type="ARBA" id="ARBA00021023"/>
    </source>
</evidence>
<dbReference type="OrthoDB" id="274691at2759"/>
<dbReference type="GO" id="GO:0030246">
    <property type="term" value="F:carbohydrate binding"/>
    <property type="evidence" value="ECO:0007669"/>
    <property type="project" value="InterPro"/>
</dbReference>
<sequence>MAANGCDDMERFMKSPVEPFIEISSTQGVTARFLPLGATLTSLFVKDRDSNPVDVVLGFDDVKGWDS</sequence>
<dbReference type="AlphaFoldDB" id="A0A0C2DB75"/>
<name>A0A0C2DB75_9BILA</name>
<dbReference type="EMBL" id="KN731717">
    <property type="protein sequence ID" value="KIH59667.1"/>
    <property type="molecule type" value="Genomic_DNA"/>
</dbReference>
<comment type="catalytic activity">
    <reaction evidence="1">
        <text>alpha-D-galactose = beta-D-galactose</text>
        <dbReference type="Rhea" id="RHEA:28675"/>
        <dbReference type="ChEBI" id="CHEBI:27667"/>
        <dbReference type="ChEBI" id="CHEBI:28061"/>
        <dbReference type="EC" id="5.1.3.3"/>
    </reaction>
    <physiologicalReaction direction="right-to-left" evidence="1">
        <dbReference type="Rhea" id="RHEA:28677"/>
    </physiologicalReaction>
</comment>
<dbReference type="Gene3D" id="2.70.98.10">
    <property type="match status" value="1"/>
</dbReference>
<evidence type="ECO:0000256" key="1">
    <source>
        <dbReference type="ARBA" id="ARBA00001712"/>
    </source>
</evidence>
<evidence type="ECO:0000256" key="5">
    <source>
        <dbReference type="ARBA" id="ARBA00045743"/>
    </source>
</evidence>
<evidence type="ECO:0000256" key="4">
    <source>
        <dbReference type="ARBA" id="ARBA00032729"/>
    </source>
</evidence>
<dbReference type="Proteomes" id="UP000054047">
    <property type="component" value="Unassembled WGS sequence"/>
</dbReference>
<dbReference type="GO" id="GO:0003824">
    <property type="term" value="F:catalytic activity"/>
    <property type="evidence" value="ECO:0007669"/>
    <property type="project" value="InterPro"/>
</dbReference>
<dbReference type="InterPro" id="IPR014718">
    <property type="entry name" value="GH-type_carb-bd"/>
</dbReference>
<evidence type="ECO:0000313" key="6">
    <source>
        <dbReference type="EMBL" id="KIH59667.1"/>
    </source>
</evidence>
<reference evidence="6 7" key="1">
    <citation type="submission" date="2013-12" db="EMBL/GenBank/DDBJ databases">
        <title>Draft genome of the parsitic nematode Ancylostoma duodenale.</title>
        <authorList>
            <person name="Mitreva M."/>
        </authorList>
    </citation>
    <scope>NUCLEOTIDE SEQUENCE [LARGE SCALE GENOMIC DNA]</scope>
    <source>
        <strain evidence="6 7">Zhejiang</strain>
    </source>
</reference>
<comment type="function">
    <text evidence="5">Mutarotase that catalyzes the interconversion of beta-D-galactose and alpha-D-galactose during galactose metabolism. Beta-D-galactose is metabolized in the liver into glucose 1-phosphate, the primary metabolic fuel, by the action of four enzymes that constitute the Leloir pathway: GALM, GALK1 (galactokinase), GALT (galactose-1-phosphate uridylyltransferase) and GALE (UDP-galactose-4'-epimerase). Involved in the maintenance of the equilibrium between the beta- and alpha-anomers of galactose, therefore ensuring a sufficient supply of the alpha-anomer for GALK1. Also active on D-glucose although shows a preference for galactose over glucose.</text>
</comment>
<dbReference type="InterPro" id="IPR011013">
    <property type="entry name" value="Gal_mutarotase_sf_dom"/>
</dbReference>
<protein>
    <recommendedName>
        <fullName evidence="3">Galactose mutarotase</fullName>
    </recommendedName>
    <alternativeName>
        <fullName evidence="4">Aldose 1-epimerase</fullName>
    </alternativeName>
</protein>
<comment type="pathway">
    <text evidence="2">Carbohydrate metabolism; galactose metabolism.</text>
</comment>
<evidence type="ECO:0000313" key="7">
    <source>
        <dbReference type="Proteomes" id="UP000054047"/>
    </source>
</evidence>
<keyword evidence="7" id="KW-1185">Reference proteome</keyword>
<dbReference type="GO" id="GO:0006012">
    <property type="term" value="P:galactose metabolic process"/>
    <property type="evidence" value="ECO:0007669"/>
    <property type="project" value="UniProtKB-UniPathway"/>
</dbReference>
<dbReference type="InterPro" id="IPR008183">
    <property type="entry name" value="Aldose_1/G6P_1-epimerase"/>
</dbReference>
<dbReference type="UniPathway" id="UPA00214"/>
<organism evidence="6 7">
    <name type="scientific">Ancylostoma duodenale</name>
    <dbReference type="NCBI Taxonomy" id="51022"/>
    <lineage>
        <taxon>Eukaryota</taxon>
        <taxon>Metazoa</taxon>
        <taxon>Ecdysozoa</taxon>
        <taxon>Nematoda</taxon>
        <taxon>Chromadorea</taxon>
        <taxon>Rhabditida</taxon>
        <taxon>Rhabditina</taxon>
        <taxon>Rhabditomorpha</taxon>
        <taxon>Strongyloidea</taxon>
        <taxon>Ancylostomatidae</taxon>
        <taxon>Ancylostomatinae</taxon>
        <taxon>Ancylostoma</taxon>
    </lineage>
</organism>
<dbReference type="SUPFAM" id="SSF74650">
    <property type="entry name" value="Galactose mutarotase-like"/>
    <property type="match status" value="1"/>
</dbReference>
<dbReference type="Pfam" id="PF01263">
    <property type="entry name" value="Aldose_epim"/>
    <property type="match status" value="1"/>
</dbReference>
<proteinExistence type="predicted"/>
<gene>
    <name evidence="6" type="ORF">ANCDUO_10091</name>
</gene>
<accession>A0A0C2DB75</accession>